<gene>
    <name evidence="2" type="primary">Acey_s0030.g2174</name>
    <name evidence="2" type="ORF">Y032_0030g2174</name>
</gene>
<protein>
    <recommendedName>
        <fullName evidence="1">SCP domain-containing protein</fullName>
    </recommendedName>
</protein>
<dbReference type="SUPFAM" id="SSF55797">
    <property type="entry name" value="PR-1-like"/>
    <property type="match status" value="1"/>
</dbReference>
<name>A0A016UT12_9BILA</name>
<dbReference type="SMART" id="SM00198">
    <property type="entry name" value="SCP"/>
    <property type="match status" value="1"/>
</dbReference>
<evidence type="ECO:0000313" key="3">
    <source>
        <dbReference type="Proteomes" id="UP000024635"/>
    </source>
</evidence>
<sequence>MPQFIYHWLCPGNVPDRTDLSGVLLRSFRGFMRCVYLPILAVLSLCTAQTKDDRYRGRLRPADCEQPKKFPINSLDAFVIEINRRRRLMIDGNQQNGPSGNGNLPKGENVIEMEWSCDLEEKAIAALNSTVCPTECPTEPPNAPNGTTGFFDCQNVSNGRDAMGWWLSEIYETKMDLLSVEGARVIYRDKNPNYCNLVRYDAHRIGCAESQGVDKKCVFCLTDKPPLQNGDTVYYAGDGSCPKGKCRKPTDGCDPESGLCFEPLPVTTPEPLICYIFGCFTLHEYLNRNDFA</sequence>
<evidence type="ECO:0000313" key="2">
    <source>
        <dbReference type="EMBL" id="EYC17618.1"/>
    </source>
</evidence>
<proteinExistence type="predicted"/>
<dbReference type="EMBL" id="JARK01001366">
    <property type="protein sequence ID" value="EYC17618.1"/>
    <property type="molecule type" value="Genomic_DNA"/>
</dbReference>
<feature type="domain" description="SCP" evidence="1">
    <location>
        <begin position="73"/>
        <end position="230"/>
    </location>
</feature>
<dbReference type="AlphaFoldDB" id="A0A016UT12"/>
<accession>A0A016UT12</accession>
<evidence type="ECO:0000259" key="1">
    <source>
        <dbReference type="SMART" id="SM00198"/>
    </source>
</evidence>
<dbReference type="InterPro" id="IPR035940">
    <property type="entry name" value="CAP_sf"/>
</dbReference>
<dbReference type="InterPro" id="IPR014044">
    <property type="entry name" value="CAP_dom"/>
</dbReference>
<keyword evidence="3" id="KW-1185">Reference proteome</keyword>
<dbReference type="Gene3D" id="3.40.33.10">
    <property type="entry name" value="CAP"/>
    <property type="match status" value="1"/>
</dbReference>
<reference evidence="3" key="1">
    <citation type="journal article" date="2015" name="Nat. Genet.">
        <title>The genome and transcriptome of the zoonotic hookworm Ancylostoma ceylanicum identify infection-specific gene families.</title>
        <authorList>
            <person name="Schwarz E.M."/>
            <person name="Hu Y."/>
            <person name="Antoshechkin I."/>
            <person name="Miller M.M."/>
            <person name="Sternberg P.W."/>
            <person name="Aroian R.V."/>
        </authorList>
    </citation>
    <scope>NUCLEOTIDE SEQUENCE</scope>
    <source>
        <strain evidence="3">HY135</strain>
    </source>
</reference>
<comment type="caution">
    <text evidence="2">The sequence shown here is derived from an EMBL/GenBank/DDBJ whole genome shotgun (WGS) entry which is preliminary data.</text>
</comment>
<organism evidence="2 3">
    <name type="scientific">Ancylostoma ceylanicum</name>
    <dbReference type="NCBI Taxonomy" id="53326"/>
    <lineage>
        <taxon>Eukaryota</taxon>
        <taxon>Metazoa</taxon>
        <taxon>Ecdysozoa</taxon>
        <taxon>Nematoda</taxon>
        <taxon>Chromadorea</taxon>
        <taxon>Rhabditida</taxon>
        <taxon>Rhabditina</taxon>
        <taxon>Rhabditomorpha</taxon>
        <taxon>Strongyloidea</taxon>
        <taxon>Ancylostomatidae</taxon>
        <taxon>Ancylostomatinae</taxon>
        <taxon>Ancylostoma</taxon>
    </lineage>
</organism>
<dbReference type="Proteomes" id="UP000024635">
    <property type="component" value="Unassembled WGS sequence"/>
</dbReference>